<gene>
    <name evidence="1" type="ORF">A0H81_03897</name>
</gene>
<dbReference type="OrthoDB" id="1667110at2759"/>
<sequence>MSHFCKTELQNIISDMQDLLDMVEAKALLVPELNSSMSLTPGINSDTLTGVLPHLSKSAEAPTWFTSQAAPNETPSHTTLHFSNDELTDDKFKQVWQKGEAIVVMGLLPRFGLQWTPQYFEEKHGLDHCSINEC</sequence>
<name>A0A1C7MI86_GRIFR</name>
<reference evidence="1 2" key="1">
    <citation type="submission" date="2016-03" db="EMBL/GenBank/DDBJ databases">
        <title>Whole genome sequencing of Grifola frondosa 9006-11.</title>
        <authorList>
            <person name="Min B."/>
            <person name="Park H."/>
            <person name="Kim J.-G."/>
            <person name="Cho H."/>
            <person name="Oh Y.-L."/>
            <person name="Kong W.-S."/>
            <person name="Choi I.-G."/>
        </authorList>
    </citation>
    <scope>NUCLEOTIDE SEQUENCE [LARGE SCALE GENOMIC DNA]</scope>
    <source>
        <strain evidence="1 2">9006-11</strain>
    </source>
</reference>
<keyword evidence="2" id="KW-1185">Reference proteome</keyword>
<evidence type="ECO:0000313" key="2">
    <source>
        <dbReference type="Proteomes" id="UP000092993"/>
    </source>
</evidence>
<organism evidence="1 2">
    <name type="scientific">Grifola frondosa</name>
    <name type="common">Maitake</name>
    <name type="synonym">Polyporus frondosus</name>
    <dbReference type="NCBI Taxonomy" id="5627"/>
    <lineage>
        <taxon>Eukaryota</taxon>
        <taxon>Fungi</taxon>
        <taxon>Dikarya</taxon>
        <taxon>Basidiomycota</taxon>
        <taxon>Agaricomycotina</taxon>
        <taxon>Agaricomycetes</taxon>
        <taxon>Polyporales</taxon>
        <taxon>Grifolaceae</taxon>
        <taxon>Grifola</taxon>
    </lineage>
</organism>
<dbReference type="AlphaFoldDB" id="A0A1C7MI86"/>
<proteinExistence type="predicted"/>
<comment type="caution">
    <text evidence="1">The sequence shown here is derived from an EMBL/GenBank/DDBJ whole genome shotgun (WGS) entry which is preliminary data.</text>
</comment>
<evidence type="ECO:0000313" key="1">
    <source>
        <dbReference type="EMBL" id="OBZ76655.1"/>
    </source>
</evidence>
<protein>
    <submittedName>
        <fullName evidence="1">Uncharacterized protein</fullName>
    </submittedName>
</protein>
<dbReference type="Gene3D" id="2.60.120.650">
    <property type="entry name" value="Cupin"/>
    <property type="match status" value="1"/>
</dbReference>
<dbReference type="EMBL" id="LUGG01000003">
    <property type="protein sequence ID" value="OBZ76655.1"/>
    <property type="molecule type" value="Genomic_DNA"/>
</dbReference>
<accession>A0A1C7MI86</accession>
<dbReference type="Proteomes" id="UP000092993">
    <property type="component" value="Unassembled WGS sequence"/>
</dbReference>